<name>A0A5B7IAF8_PORTR</name>
<gene>
    <name evidence="2" type="ORF">E2C01_072984</name>
</gene>
<feature type="region of interest" description="Disordered" evidence="1">
    <location>
        <begin position="1"/>
        <end position="46"/>
    </location>
</feature>
<keyword evidence="3" id="KW-1185">Reference proteome</keyword>
<proteinExistence type="predicted"/>
<dbReference type="AlphaFoldDB" id="A0A5B7IAF8"/>
<evidence type="ECO:0000256" key="1">
    <source>
        <dbReference type="SAM" id="MobiDB-lite"/>
    </source>
</evidence>
<sequence length="102" mass="11907">MANSYTNKNQLLRQRRLQDPNSPTSLPCTHNKSPLKRTQGTRLSMTKEAQVRRACRAWQARRTGRGKAWALNQVNMCLWECPEVLYTQQRLPRPLAKPLYLN</sequence>
<evidence type="ECO:0000313" key="3">
    <source>
        <dbReference type="Proteomes" id="UP000324222"/>
    </source>
</evidence>
<dbReference type="EMBL" id="VSRR010048578">
    <property type="protein sequence ID" value="MPC78497.1"/>
    <property type="molecule type" value="Genomic_DNA"/>
</dbReference>
<dbReference type="Proteomes" id="UP000324222">
    <property type="component" value="Unassembled WGS sequence"/>
</dbReference>
<evidence type="ECO:0000313" key="2">
    <source>
        <dbReference type="EMBL" id="MPC78497.1"/>
    </source>
</evidence>
<reference evidence="2 3" key="1">
    <citation type="submission" date="2019-05" db="EMBL/GenBank/DDBJ databases">
        <title>Another draft genome of Portunus trituberculatus and its Hox gene families provides insights of decapod evolution.</title>
        <authorList>
            <person name="Jeong J.-H."/>
            <person name="Song I."/>
            <person name="Kim S."/>
            <person name="Choi T."/>
            <person name="Kim D."/>
            <person name="Ryu S."/>
            <person name="Kim W."/>
        </authorList>
    </citation>
    <scope>NUCLEOTIDE SEQUENCE [LARGE SCALE GENOMIC DNA]</scope>
    <source>
        <tissue evidence="2">Muscle</tissue>
    </source>
</reference>
<protein>
    <submittedName>
        <fullName evidence="2">Uncharacterized protein</fullName>
    </submittedName>
</protein>
<organism evidence="2 3">
    <name type="scientific">Portunus trituberculatus</name>
    <name type="common">Swimming crab</name>
    <name type="synonym">Neptunus trituberculatus</name>
    <dbReference type="NCBI Taxonomy" id="210409"/>
    <lineage>
        <taxon>Eukaryota</taxon>
        <taxon>Metazoa</taxon>
        <taxon>Ecdysozoa</taxon>
        <taxon>Arthropoda</taxon>
        <taxon>Crustacea</taxon>
        <taxon>Multicrustacea</taxon>
        <taxon>Malacostraca</taxon>
        <taxon>Eumalacostraca</taxon>
        <taxon>Eucarida</taxon>
        <taxon>Decapoda</taxon>
        <taxon>Pleocyemata</taxon>
        <taxon>Brachyura</taxon>
        <taxon>Eubrachyura</taxon>
        <taxon>Portunoidea</taxon>
        <taxon>Portunidae</taxon>
        <taxon>Portuninae</taxon>
        <taxon>Portunus</taxon>
    </lineage>
</organism>
<accession>A0A5B7IAF8</accession>
<feature type="compositionally biased region" description="Polar residues" evidence="1">
    <location>
        <begin position="1"/>
        <end position="12"/>
    </location>
</feature>
<comment type="caution">
    <text evidence="2">The sequence shown here is derived from an EMBL/GenBank/DDBJ whole genome shotgun (WGS) entry which is preliminary data.</text>
</comment>
<feature type="compositionally biased region" description="Polar residues" evidence="1">
    <location>
        <begin position="19"/>
        <end position="44"/>
    </location>
</feature>